<evidence type="ECO:0000313" key="1">
    <source>
        <dbReference type="EMBL" id="KAK2942205.1"/>
    </source>
</evidence>
<sequence>MLGVNVVQSPSSSPFPHPGVVLPVQVQLLPRCSNRPLHNLDEPLLCQTAVRQYWSICIESSGLSFSGGVKISRGDSFCSSSSETSLGDDNNDMSTNVCFNVDCLQCFCCGL</sequence>
<protein>
    <submittedName>
        <fullName evidence="2">Uncharacterized protein</fullName>
    </submittedName>
</protein>
<evidence type="ECO:0000313" key="3">
    <source>
        <dbReference type="Proteomes" id="UP001281761"/>
    </source>
</evidence>
<proteinExistence type="predicted"/>
<keyword evidence="3" id="KW-1185">Reference proteome</keyword>
<accession>A0ABQ9Y9T0</accession>
<reference evidence="2 3" key="1">
    <citation type="journal article" date="2022" name="bioRxiv">
        <title>Genomics of Preaxostyla Flagellates Illuminates Evolutionary Transitions and the Path Towards Mitochondrial Loss.</title>
        <authorList>
            <person name="Novak L.V.F."/>
            <person name="Treitli S.C."/>
            <person name="Pyrih J."/>
            <person name="Halakuc P."/>
            <person name="Pipaliya S.V."/>
            <person name="Vacek V."/>
            <person name="Brzon O."/>
            <person name="Soukal P."/>
            <person name="Eme L."/>
            <person name="Dacks J.B."/>
            <person name="Karnkowska A."/>
            <person name="Elias M."/>
            <person name="Hampl V."/>
        </authorList>
    </citation>
    <scope>NUCLEOTIDE SEQUENCE [LARGE SCALE GENOMIC DNA]</scope>
    <source>
        <strain evidence="2">NAU3</strain>
        <tissue evidence="2">Gut</tissue>
    </source>
</reference>
<evidence type="ECO:0000313" key="2">
    <source>
        <dbReference type="EMBL" id="KAK2960523.1"/>
    </source>
</evidence>
<gene>
    <name evidence="1" type="ORF">BLNAU_22888</name>
    <name evidence="2" type="ORF">BLNAU_4421</name>
</gene>
<dbReference type="Proteomes" id="UP001281761">
    <property type="component" value="Unassembled WGS sequence"/>
</dbReference>
<dbReference type="EMBL" id="JARBJD010000022">
    <property type="protein sequence ID" value="KAK2960523.1"/>
    <property type="molecule type" value="Genomic_DNA"/>
</dbReference>
<organism evidence="2 3">
    <name type="scientific">Blattamonas nauphoetae</name>
    <dbReference type="NCBI Taxonomy" id="2049346"/>
    <lineage>
        <taxon>Eukaryota</taxon>
        <taxon>Metamonada</taxon>
        <taxon>Preaxostyla</taxon>
        <taxon>Oxymonadida</taxon>
        <taxon>Blattamonas</taxon>
    </lineage>
</organism>
<comment type="caution">
    <text evidence="2">The sequence shown here is derived from an EMBL/GenBank/DDBJ whole genome shotgun (WGS) entry which is preliminary data.</text>
</comment>
<dbReference type="EMBL" id="JARBJD010000425">
    <property type="protein sequence ID" value="KAK2942205.1"/>
    <property type="molecule type" value="Genomic_DNA"/>
</dbReference>
<name>A0ABQ9Y9T0_9EUKA</name>